<dbReference type="GO" id="GO:0008239">
    <property type="term" value="F:dipeptidyl-peptidase activity"/>
    <property type="evidence" value="ECO:0007669"/>
    <property type="project" value="TreeGrafter"/>
</dbReference>
<evidence type="ECO:0000256" key="6">
    <source>
        <dbReference type="SAM" id="SignalP"/>
    </source>
</evidence>
<dbReference type="OrthoDB" id="1735038at2759"/>
<evidence type="ECO:0000313" key="8">
    <source>
        <dbReference type="Proteomes" id="UP000554235"/>
    </source>
</evidence>
<dbReference type="InterPro" id="IPR008758">
    <property type="entry name" value="Peptidase_S28"/>
</dbReference>
<proteinExistence type="inferred from homology"/>
<gene>
    <name evidence="7" type="ORF">FALBO_5652</name>
</gene>
<feature type="signal peptide" evidence="6">
    <location>
        <begin position="1"/>
        <end position="17"/>
    </location>
</feature>
<protein>
    <submittedName>
        <fullName evidence="7">Peptidase S28</fullName>
    </submittedName>
</protein>
<comment type="caution">
    <text evidence="7">The sequence shown here is derived from an EMBL/GenBank/DDBJ whole genome shotgun (WGS) entry which is preliminary data.</text>
</comment>
<keyword evidence="5" id="KW-0325">Glycoprotein</keyword>
<dbReference type="PANTHER" id="PTHR11010">
    <property type="entry name" value="PROTEASE S28 PRO-X CARBOXYPEPTIDASE-RELATED"/>
    <property type="match status" value="1"/>
</dbReference>
<name>A0A8H4PFC2_9HYPO</name>
<dbReference type="SUPFAM" id="SSF53474">
    <property type="entry name" value="alpha/beta-Hydrolases"/>
    <property type="match status" value="1"/>
</dbReference>
<keyword evidence="2" id="KW-0645">Protease</keyword>
<evidence type="ECO:0000256" key="3">
    <source>
        <dbReference type="ARBA" id="ARBA00022729"/>
    </source>
</evidence>
<dbReference type="AlphaFoldDB" id="A0A8H4PFC2"/>
<dbReference type="GO" id="GO:0006508">
    <property type="term" value="P:proteolysis"/>
    <property type="evidence" value="ECO:0007669"/>
    <property type="project" value="UniProtKB-KW"/>
</dbReference>
<evidence type="ECO:0000256" key="1">
    <source>
        <dbReference type="ARBA" id="ARBA00011079"/>
    </source>
</evidence>
<dbReference type="Proteomes" id="UP000554235">
    <property type="component" value="Unassembled WGS sequence"/>
</dbReference>
<reference evidence="7 8" key="1">
    <citation type="submission" date="2020-01" db="EMBL/GenBank/DDBJ databases">
        <title>Identification and distribution of gene clusters putatively required for synthesis of sphingolipid metabolism inhibitors in phylogenetically diverse species of the filamentous fungus Fusarium.</title>
        <authorList>
            <person name="Kim H.-S."/>
            <person name="Busman M."/>
            <person name="Brown D.W."/>
            <person name="Divon H."/>
            <person name="Uhlig S."/>
            <person name="Proctor R.H."/>
        </authorList>
    </citation>
    <scope>NUCLEOTIDE SEQUENCE [LARGE SCALE GENOMIC DNA]</scope>
    <source>
        <strain evidence="7 8">NRRL 20459</strain>
    </source>
</reference>
<keyword evidence="8" id="KW-1185">Reference proteome</keyword>
<evidence type="ECO:0000256" key="5">
    <source>
        <dbReference type="ARBA" id="ARBA00023180"/>
    </source>
</evidence>
<dbReference type="GO" id="GO:0070008">
    <property type="term" value="F:serine-type exopeptidase activity"/>
    <property type="evidence" value="ECO:0007669"/>
    <property type="project" value="InterPro"/>
</dbReference>
<keyword evidence="3 6" id="KW-0732">Signal</keyword>
<sequence>MKIAVLALAACASGASAFLPKRLFSPPKIFAQTANGNGEFQQLIDHENPRLGTFSQQFWWNDEHYKGPGSPVVLFTPGEAAAAPYTGYMTNQSIMGAFAQAIGAAVVMVEHRYWGNSSPYATLDTKNLRHLTLKNAIADLTNFAKTVRLPFDPTGSSRPDRAPWVLSGGSYSGALSAWTEATAPGTFWAYHASSAPVQAVGDFWQYFDPIQQGMPQNCSKDVSLVVDHIDETLIHGTSQQKSALKDRFGLAALEHDADFASALENALWSWQSNSFSTGYSEFYQFCDAVEGTTNQSRKNASVPDSEGVGLEKALAGFANWVRTQMVPGFCASSFPDYYSDRDDVQCFNTHNASSPLFTDQSVNNNVNRQWYWMLCNEPFLWWPDGAPSSRPSIVSRLVNKPYWQRQCELLFPTQGNYTYGLASGRTAKEVNDFTGGWSDRDRTRLIWINGQFDPWRSSGVSSNFRPDGPLQSTPAQPVQVIPSGIHCSDLLLENGVLNSGAQAVIDNEINQIKEWVGEYYESTSMQR</sequence>
<dbReference type="Gene3D" id="3.40.50.1820">
    <property type="entry name" value="alpha/beta hydrolase"/>
    <property type="match status" value="2"/>
</dbReference>
<evidence type="ECO:0000256" key="2">
    <source>
        <dbReference type="ARBA" id="ARBA00022670"/>
    </source>
</evidence>
<evidence type="ECO:0000256" key="4">
    <source>
        <dbReference type="ARBA" id="ARBA00022801"/>
    </source>
</evidence>
<dbReference type="InterPro" id="IPR029058">
    <property type="entry name" value="AB_hydrolase_fold"/>
</dbReference>
<organism evidence="7 8">
    <name type="scientific">Fusarium albosuccineum</name>
    <dbReference type="NCBI Taxonomy" id="1237068"/>
    <lineage>
        <taxon>Eukaryota</taxon>
        <taxon>Fungi</taxon>
        <taxon>Dikarya</taxon>
        <taxon>Ascomycota</taxon>
        <taxon>Pezizomycotina</taxon>
        <taxon>Sordariomycetes</taxon>
        <taxon>Hypocreomycetidae</taxon>
        <taxon>Hypocreales</taxon>
        <taxon>Nectriaceae</taxon>
        <taxon>Fusarium</taxon>
        <taxon>Fusarium decemcellulare species complex</taxon>
    </lineage>
</organism>
<evidence type="ECO:0000313" key="7">
    <source>
        <dbReference type="EMBL" id="KAF4467476.1"/>
    </source>
</evidence>
<keyword evidence="4" id="KW-0378">Hydrolase</keyword>
<dbReference type="PANTHER" id="PTHR11010:SF23">
    <property type="entry name" value="SERINE PEPTIDASE"/>
    <property type="match status" value="1"/>
</dbReference>
<dbReference type="EMBL" id="JAADYS010000740">
    <property type="protein sequence ID" value="KAF4467476.1"/>
    <property type="molecule type" value="Genomic_DNA"/>
</dbReference>
<accession>A0A8H4PFC2</accession>
<dbReference type="FunFam" id="3.40.50.1820:FF:000165">
    <property type="entry name" value="Serine peptidase, putative"/>
    <property type="match status" value="1"/>
</dbReference>
<dbReference type="Pfam" id="PF05577">
    <property type="entry name" value="Peptidase_S28"/>
    <property type="match status" value="1"/>
</dbReference>
<comment type="similarity">
    <text evidence="1">Belongs to the peptidase S28 family.</text>
</comment>
<feature type="chain" id="PRO_5034519589" evidence="6">
    <location>
        <begin position="18"/>
        <end position="527"/>
    </location>
</feature>